<reference evidence="1 2" key="1">
    <citation type="journal article" date="2024" name="Front Chem Biol">
        <title>Unveiling the potential of Daldinia eschscholtzii MFLUCC 19-0629 through bioactivity and bioinformatics studies for enhanced sustainable agriculture production.</title>
        <authorList>
            <person name="Brooks S."/>
            <person name="Weaver J.A."/>
            <person name="Klomchit A."/>
            <person name="Alharthi S.A."/>
            <person name="Onlamun T."/>
            <person name="Nurani R."/>
            <person name="Vong T.K."/>
            <person name="Alberti F."/>
            <person name="Greco C."/>
        </authorList>
    </citation>
    <scope>NUCLEOTIDE SEQUENCE [LARGE SCALE GENOMIC DNA]</scope>
    <source>
        <strain evidence="1">MFLUCC 19-0629</strain>
    </source>
</reference>
<comment type="caution">
    <text evidence="1">The sequence shown here is derived from an EMBL/GenBank/DDBJ whole genome shotgun (WGS) entry which is preliminary data.</text>
</comment>
<dbReference type="Proteomes" id="UP001369815">
    <property type="component" value="Unassembled WGS sequence"/>
</dbReference>
<protein>
    <submittedName>
        <fullName evidence="1">Uncharacterized protein</fullName>
    </submittedName>
</protein>
<keyword evidence="2" id="KW-1185">Reference proteome</keyword>
<accession>A0AAX6MQJ9</accession>
<proteinExistence type="predicted"/>
<gene>
    <name evidence="1" type="ORF">Daesc_004419</name>
</gene>
<evidence type="ECO:0000313" key="1">
    <source>
        <dbReference type="EMBL" id="KAK6954452.1"/>
    </source>
</evidence>
<evidence type="ECO:0000313" key="2">
    <source>
        <dbReference type="Proteomes" id="UP001369815"/>
    </source>
</evidence>
<dbReference type="AlphaFoldDB" id="A0AAX6MQJ9"/>
<name>A0AAX6MQJ9_9PEZI</name>
<dbReference type="EMBL" id="JBANMG010000004">
    <property type="protein sequence ID" value="KAK6954452.1"/>
    <property type="molecule type" value="Genomic_DNA"/>
</dbReference>
<sequence length="234" mass="27341">MPRYTRDQYVAVINDFYTFLTRLHIPESAIKEEGKNGMDIHYKCNVLDYSTVMPVDFGNPQLKVAEIPAEADGPIPPHTVVIAEGHESGGRVLMLDREEGVIIEEKIRCQCNGDFDVMEYFADLKKKYETLEMFHIPGTETVQLIDIDRSDENETARPVEGPLRRGEFFPTEEDKHRARYLFQSHGWPGPEFRREECFEVIEKYREMRESYWEEWKDSFGSRGGEFMSCRVIKP</sequence>
<organism evidence="1 2">
    <name type="scientific">Daldinia eschscholtzii</name>
    <dbReference type="NCBI Taxonomy" id="292717"/>
    <lineage>
        <taxon>Eukaryota</taxon>
        <taxon>Fungi</taxon>
        <taxon>Dikarya</taxon>
        <taxon>Ascomycota</taxon>
        <taxon>Pezizomycotina</taxon>
        <taxon>Sordariomycetes</taxon>
        <taxon>Xylariomycetidae</taxon>
        <taxon>Xylariales</taxon>
        <taxon>Hypoxylaceae</taxon>
        <taxon>Daldinia</taxon>
    </lineage>
</organism>